<reference evidence="2 3" key="1">
    <citation type="submission" date="2016-12" db="EMBL/GenBank/DDBJ databases">
        <title>Draft genome sequence of Fusarium oxysporum causing rot on Narcissus.</title>
        <authorList>
            <person name="Armitage A.D."/>
            <person name="Taylor A."/>
            <person name="Clarkson J.P."/>
            <person name="Harrison R.J."/>
            <person name="Jackson A.C."/>
        </authorList>
    </citation>
    <scope>NUCLEOTIDE SEQUENCE [LARGE SCALE GENOMIC DNA]</scope>
    <source>
        <strain evidence="2 3">N139</strain>
    </source>
</reference>
<proteinExistence type="predicted"/>
<organism evidence="2 3">
    <name type="scientific">Fusarium oxysporum f. sp. narcissi</name>
    <dbReference type="NCBI Taxonomy" id="451672"/>
    <lineage>
        <taxon>Eukaryota</taxon>
        <taxon>Fungi</taxon>
        <taxon>Dikarya</taxon>
        <taxon>Ascomycota</taxon>
        <taxon>Pezizomycotina</taxon>
        <taxon>Sordariomycetes</taxon>
        <taxon>Hypocreomycetidae</taxon>
        <taxon>Hypocreales</taxon>
        <taxon>Nectriaceae</taxon>
        <taxon>Fusarium</taxon>
        <taxon>Fusarium oxysporum species complex</taxon>
    </lineage>
</organism>
<protein>
    <submittedName>
        <fullName evidence="2">Uncharacterized protein</fullName>
    </submittedName>
</protein>
<gene>
    <name evidence="2" type="ORF">BFJ63_vAg6414</name>
</gene>
<dbReference type="Proteomes" id="UP000290540">
    <property type="component" value="Unassembled WGS sequence"/>
</dbReference>
<dbReference type="AlphaFoldDB" id="A0A4Q2VV79"/>
<evidence type="ECO:0000313" key="3">
    <source>
        <dbReference type="Proteomes" id="UP000290540"/>
    </source>
</evidence>
<feature type="region of interest" description="Disordered" evidence="1">
    <location>
        <begin position="1"/>
        <end position="20"/>
    </location>
</feature>
<sequence>MPIPAYHHPPPIPNYSNPELLSRPLLETPRVWSNLTPTPTPTPTPPSPSQSPLPPLCIGLLRDLHGPLPRLLSHELRNP</sequence>
<accession>A0A4Q2VV79</accession>
<name>A0A4Q2VV79_FUSOX</name>
<dbReference type="EMBL" id="MQTW01000037">
    <property type="protein sequence ID" value="RYC90797.1"/>
    <property type="molecule type" value="Genomic_DNA"/>
</dbReference>
<evidence type="ECO:0000313" key="2">
    <source>
        <dbReference type="EMBL" id="RYC90797.1"/>
    </source>
</evidence>
<feature type="region of interest" description="Disordered" evidence="1">
    <location>
        <begin position="28"/>
        <end position="55"/>
    </location>
</feature>
<evidence type="ECO:0000256" key="1">
    <source>
        <dbReference type="SAM" id="MobiDB-lite"/>
    </source>
</evidence>
<comment type="caution">
    <text evidence="2">The sequence shown here is derived from an EMBL/GenBank/DDBJ whole genome shotgun (WGS) entry which is preliminary data.</text>
</comment>
<feature type="compositionally biased region" description="Pro residues" evidence="1">
    <location>
        <begin position="1"/>
        <end position="13"/>
    </location>
</feature>
<feature type="compositionally biased region" description="Pro residues" evidence="1">
    <location>
        <begin position="38"/>
        <end position="55"/>
    </location>
</feature>